<comment type="subcellular location">
    <subcellularLocation>
        <location evidence="9">Cytoplasm</location>
    </subcellularLocation>
</comment>
<dbReference type="AlphaFoldDB" id="A0A414NYF5"/>
<keyword evidence="9" id="KW-0963">Cytoplasm</keyword>
<dbReference type="InterPro" id="IPR010723">
    <property type="entry name" value="HemN_C"/>
</dbReference>
<keyword evidence="7 9" id="KW-0411">Iron-sulfur</keyword>
<evidence type="ECO:0000256" key="6">
    <source>
        <dbReference type="ARBA" id="ARBA00023004"/>
    </source>
</evidence>
<evidence type="ECO:0000313" key="11">
    <source>
        <dbReference type="EMBL" id="RHF52472.1"/>
    </source>
</evidence>
<keyword evidence="8 9" id="KW-0143">Chaperone</keyword>
<dbReference type="Pfam" id="PF04055">
    <property type="entry name" value="Radical_SAM"/>
    <property type="match status" value="1"/>
</dbReference>
<dbReference type="SFLD" id="SFLDF00562">
    <property type="entry name" value="HemN-like__clustered_with_heat"/>
    <property type="match status" value="1"/>
</dbReference>
<dbReference type="SFLD" id="SFLDG01082">
    <property type="entry name" value="B12-binding_domain_containing"/>
    <property type="match status" value="1"/>
</dbReference>
<evidence type="ECO:0000256" key="1">
    <source>
        <dbReference type="ARBA" id="ARBA00006100"/>
    </source>
</evidence>
<dbReference type="GO" id="GO:0005737">
    <property type="term" value="C:cytoplasm"/>
    <property type="evidence" value="ECO:0007669"/>
    <property type="project" value="UniProtKB-SubCell"/>
</dbReference>
<dbReference type="InterPro" id="IPR006638">
    <property type="entry name" value="Elp3/MiaA/NifB-like_rSAM"/>
</dbReference>
<comment type="similarity">
    <text evidence="1">Belongs to the anaerobic coproporphyrinogen-III oxidase family. HemW subfamily.</text>
</comment>
<evidence type="ECO:0000256" key="3">
    <source>
        <dbReference type="ARBA" id="ARBA00022617"/>
    </source>
</evidence>
<evidence type="ECO:0000256" key="7">
    <source>
        <dbReference type="ARBA" id="ARBA00023014"/>
    </source>
</evidence>
<keyword evidence="4 9" id="KW-0949">S-adenosyl-L-methionine</keyword>
<feature type="domain" description="Radical SAM core" evidence="10">
    <location>
        <begin position="1"/>
        <end position="239"/>
    </location>
</feature>
<dbReference type="Gene3D" id="3.20.20.70">
    <property type="entry name" value="Aldolase class I"/>
    <property type="match status" value="1"/>
</dbReference>
<dbReference type="SMART" id="SM00729">
    <property type="entry name" value="Elp3"/>
    <property type="match status" value="1"/>
</dbReference>
<dbReference type="InterPro" id="IPR007197">
    <property type="entry name" value="rSAM"/>
</dbReference>
<evidence type="ECO:0000259" key="10">
    <source>
        <dbReference type="PROSITE" id="PS51918"/>
    </source>
</evidence>
<keyword evidence="5 9" id="KW-0479">Metal-binding</keyword>
<dbReference type="InterPro" id="IPR004559">
    <property type="entry name" value="HemW-like"/>
</dbReference>
<evidence type="ECO:0000313" key="12">
    <source>
        <dbReference type="Proteomes" id="UP000283442"/>
    </source>
</evidence>
<keyword evidence="3 9" id="KW-0349">Heme</keyword>
<dbReference type="OrthoDB" id="9808022at2"/>
<dbReference type="SFLD" id="SFLDF00288">
    <property type="entry name" value="HemN-like__clustered_with_nucl"/>
    <property type="match status" value="1"/>
</dbReference>
<name>A0A414NYF5_9FIRM</name>
<dbReference type="EMBL" id="QRHE01000003">
    <property type="protein sequence ID" value="RHF52472.1"/>
    <property type="molecule type" value="Genomic_DNA"/>
</dbReference>
<keyword evidence="6 9" id="KW-0408">Iron</keyword>
<organism evidence="11 12">
    <name type="scientific">Mitsuokella multacida</name>
    <dbReference type="NCBI Taxonomy" id="52226"/>
    <lineage>
        <taxon>Bacteria</taxon>
        <taxon>Bacillati</taxon>
        <taxon>Bacillota</taxon>
        <taxon>Negativicutes</taxon>
        <taxon>Selenomonadales</taxon>
        <taxon>Selenomonadaceae</taxon>
        <taxon>Mitsuokella</taxon>
    </lineage>
</organism>
<dbReference type="SFLD" id="SFLDG01065">
    <property type="entry name" value="anaerobic_coproporphyrinogen-I"/>
    <property type="match status" value="1"/>
</dbReference>
<evidence type="ECO:0000256" key="4">
    <source>
        <dbReference type="ARBA" id="ARBA00022691"/>
    </source>
</evidence>
<dbReference type="NCBIfam" id="TIGR00539">
    <property type="entry name" value="hemN_rel"/>
    <property type="match status" value="1"/>
</dbReference>
<dbReference type="SUPFAM" id="SSF102114">
    <property type="entry name" value="Radical SAM enzymes"/>
    <property type="match status" value="1"/>
</dbReference>
<comment type="function">
    <text evidence="9">Probably acts as a heme chaperone, transferring heme to an unknown acceptor. Binds one molecule of heme per monomer, possibly covalently. Binds 1 [4Fe-4S] cluster. The cluster is coordinated with 3 cysteines and an exchangeable S-adenosyl-L-methionine.</text>
</comment>
<dbReference type="GO" id="GO:0004109">
    <property type="term" value="F:coproporphyrinogen oxidase activity"/>
    <property type="evidence" value="ECO:0007669"/>
    <property type="project" value="InterPro"/>
</dbReference>
<keyword evidence="9" id="KW-0004">4Fe-4S</keyword>
<dbReference type="GO" id="GO:0051539">
    <property type="term" value="F:4 iron, 4 sulfur cluster binding"/>
    <property type="evidence" value="ECO:0007669"/>
    <property type="project" value="UniProtKB-UniRule"/>
</dbReference>
<accession>A0A414NYF5</accession>
<proteinExistence type="inferred from homology"/>
<dbReference type="InterPro" id="IPR013785">
    <property type="entry name" value="Aldolase_TIM"/>
</dbReference>
<evidence type="ECO:0000256" key="2">
    <source>
        <dbReference type="ARBA" id="ARBA00017228"/>
    </source>
</evidence>
<dbReference type="PROSITE" id="PS51918">
    <property type="entry name" value="RADICAL_SAM"/>
    <property type="match status" value="1"/>
</dbReference>
<dbReference type="InterPro" id="IPR034505">
    <property type="entry name" value="Coproporphyrinogen-III_oxidase"/>
</dbReference>
<dbReference type="SFLD" id="SFLDS00029">
    <property type="entry name" value="Radical_SAM"/>
    <property type="match status" value="1"/>
</dbReference>
<dbReference type="CDD" id="cd01335">
    <property type="entry name" value="Radical_SAM"/>
    <property type="match status" value="1"/>
</dbReference>
<dbReference type="GO" id="GO:0006779">
    <property type="term" value="P:porphyrin-containing compound biosynthetic process"/>
    <property type="evidence" value="ECO:0007669"/>
    <property type="project" value="InterPro"/>
</dbReference>
<evidence type="ECO:0000256" key="9">
    <source>
        <dbReference type="RuleBase" id="RU364116"/>
    </source>
</evidence>
<gene>
    <name evidence="11" type="ORF">DW674_04715</name>
</gene>
<protein>
    <recommendedName>
        <fullName evidence="2 9">Heme chaperone HemW</fullName>
    </recommendedName>
</protein>
<dbReference type="GO" id="GO:0046872">
    <property type="term" value="F:metal ion binding"/>
    <property type="evidence" value="ECO:0007669"/>
    <property type="project" value="UniProtKB-UniRule"/>
</dbReference>
<evidence type="ECO:0000256" key="8">
    <source>
        <dbReference type="ARBA" id="ARBA00023186"/>
    </source>
</evidence>
<dbReference type="Proteomes" id="UP000283442">
    <property type="component" value="Unassembled WGS sequence"/>
</dbReference>
<dbReference type="InterPro" id="IPR058240">
    <property type="entry name" value="rSAM_sf"/>
</dbReference>
<dbReference type="Pfam" id="PF06969">
    <property type="entry name" value="HemN_C"/>
    <property type="match status" value="1"/>
</dbReference>
<sequence>MMRKQQWGLYIHIPFCRQKCFYCDFPSFAGRERYEADYTDALCRELAVQGVLYREKWGSPRTIYMGGGTPSLLPIGLLAKILQAIADVFGDAADREFTVECNPGTVDAAKLRALRAGGVNRLSFGVQTFDDTLLKKIGRIHTGAQAREAMALARTAGFQNVSMDLIYGLPGESLAELERDLEAMVALEPEHISIYGLQLEEGTAFAKMQEMGRLMLPDDDTVERMYDTMTAFLPAHGYARYEISNFAKPGFESRHNLSYWQDVPYLGVGAAAHSYLEGQRYENVREIPAYIEGIRTGKGVRRQEETMTREIAMEEFAFLALRTARGIDRARFERRFGVPLEAVYAGAIAKLKRQGLLEADEAGVHLTPLGMKYGNMAFEEFLL</sequence>
<reference evidence="11 12" key="1">
    <citation type="submission" date="2018-08" db="EMBL/GenBank/DDBJ databases">
        <title>A genome reference for cultivated species of the human gut microbiota.</title>
        <authorList>
            <person name="Zou Y."/>
            <person name="Xue W."/>
            <person name="Luo G."/>
        </authorList>
    </citation>
    <scope>NUCLEOTIDE SEQUENCE [LARGE SCALE GENOMIC DNA]</scope>
    <source>
        <strain evidence="11 12">AM25-21AC</strain>
    </source>
</reference>
<comment type="caution">
    <text evidence="11">The sequence shown here is derived from an EMBL/GenBank/DDBJ whole genome shotgun (WGS) entry which is preliminary data.</text>
</comment>
<dbReference type="PANTHER" id="PTHR13932">
    <property type="entry name" value="COPROPORPHYRINIGEN III OXIDASE"/>
    <property type="match status" value="1"/>
</dbReference>
<dbReference type="PANTHER" id="PTHR13932:SF5">
    <property type="entry name" value="RADICAL S-ADENOSYL METHIONINE DOMAIN-CONTAINING PROTEIN 1, MITOCHONDRIAL"/>
    <property type="match status" value="1"/>
</dbReference>
<evidence type="ECO:0000256" key="5">
    <source>
        <dbReference type="ARBA" id="ARBA00022723"/>
    </source>
</evidence>